<evidence type="ECO:0000313" key="3">
    <source>
        <dbReference type="Proteomes" id="UP001172155"/>
    </source>
</evidence>
<gene>
    <name evidence="2" type="ORF">B0T18DRAFT_205220</name>
</gene>
<evidence type="ECO:0000313" key="2">
    <source>
        <dbReference type="EMBL" id="KAK0740250.1"/>
    </source>
</evidence>
<accession>A0AA40JYL8</accession>
<comment type="caution">
    <text evidence="2">The sequence shown here is derived from an EMBL/GenBank/DDBJ whole genome shotgun (WGS) entry which is preliminary data.</text>
</comment>
<feature type="compositionally biased region" description="Pro residues" evidence="1">
    <location>
        <begin position="1"/>
        <end position="10"/>
    </location>
</feature>
<dbReference type="AlphaFoldDB" id="A0AA40JYL8"/>
<proteinExistence type="predicted"/>
<evidence type="ECO:0000256" key="1">
    <source>
        <dbReference type="SAM" id="MobiDB-lite"/>
    </source>
</evidence>
<protein>
    <submittedName>
        <fullName evidence="2">Uncharacterized protein</fullName>
    </submittedName>
</protein>
<organism evidence="2 3">
    <name type="scientific">Schizothecium vesticola</name>
    <dbReference type="NCBI Taxonomy" id="314040"/>
    <lineage>
        <taxon>Eukaryota</taxon>
        <taxon>Fungi</taxon>
        <taxon>Dikarya</taxon>
        <taxon>Ascomycota</taxon>
        <taxon>Pezizomycotina</taxon>
        <taxon>Sordariomycetes</taxon>
        <taxon>Sordariomycetidae</taxon>
        <taxon>Sordariales</taxon>
        <taxon>Schizotheciaceae</taxon>
        <taxon>Schizothecium</taxon>
    </lineage>
</organism>
<sequence>MKIPPSPMTPFAPLCQPSSQIDRYPPLESKEKRLSASPLEPHPAVKTKEPRAPVAKPRQNLPATPLPQK</sequence>
<reference evidence="2" key="1">
    <citation type="submission" date="2023-06" db="EMBL/GenBank/DDBJ databases">
        <title>Genome-scale phylogeny and comparative genomics of the fungal order Sordariales.</title>
        <authorList>
            <consortium name="Lawrence Berkeley National Laboratory"/>
            <person name="Hensen N."/>
            <person name="Bonometti L."/>
            <person name="Westerberg I."/>
            <person name="Brannstrom I.O."/>
            <person name="Guillou S."/>
            <person name="Cros-Aarteil S."/>
            <person name="Calhoun S."/>
            <person name="Haridas S."/>
            <person name="Kuo A."/>
            <person name="Mondo S."/>
            <person name="Pangilinan J."/>
            <person name="Riley R."/>
            <person name="LaButti K."/>
            <person name="Andreopoulos B."/>
            <person name="Lipzen A."/>
            <person name="Chen C."/>
            <person name="Yanf M."/>
            <person name="Daum C."/>
            <person name="Ng V."/>
            <person name="Clum A."/>
            <person name="Steindorff A."/>
            <person name="Ohm R."/>
            <person name="Martin F."/>
            <person name="Silar P."/>
            <person name="Natvig D."/>
            <person name="Lalanne C."/>
            <person name="Gautier V."/>
            <person name="Ament-velasquez S.L."/>
            <person name="Kruys A."/>
            <person name="Hutchinson M.I."/>
            <person name="Powell A.J."/>
            <person name="Barry K."/>
            <person name="Miller A.N."/>
            <person name="Grigoriev I.V."/>
            <person name="Debuchy R."/>
            <person name="Gladieux P."/>
            <person name="Thoren M.H."/>
            <person name="Johannesson H."/>
        </authorList>
    </citation>
    <scope>NUCLEOTIDE SEQUENCE</scope>
    <source>
        <strain evidence="2">SMH3187-1</strain>
    </source>
</reference>
<dbReference type="Proteomes" id="UP001172155">
    <property type="component" value="Unassembled WGS sequence"/>
</dbReference>
<name>A0AA40JYL8_9PEZI</name>
<keyword evidence="3" id="KW-1185">Reference proteome</keyword>
<feature type="region of interest" description="Disordered" evidence="1">
    <location>
        <begin position="1"/>
        <end position="69"/>
    </location>
</feature>
<dbReference type="EMBL" id="JAUKUD010000006">
    <property type="protein sequence ID" value="KAK0740250.1"/>
    <property type="molecule type" value="Genomic_DNA"/>
</dbReference>